<dbReference type="RefSeq" id="WP_261501789.1">
    <property type="nucleotide sequence ID" value="NZ_JAODYH010000010.1"/>
</dbReference>
<dbReference type="InterPro" id="IPR002347">
    <property type="entry name" value="SDR_fam"/>
</dbReference>
<dbReference type="Gene3D" id="3.40.50.720">
    <property type="entry name" value="NAD(P)-binding Rossmann-like Domain"/>
    <property type="match status" value="2"/>
</dbReference>
<evidence type="ECO:0000313" key="4">
    <source>
        <dbReference type="Proteomes" id="UP001525968"/>
    </source>
</evidence>
<dbReference type="EMBL" id="JAODYH010000010">
    <property type="protein sequence ID" value="MCT9812541.1"/>
    <property type="molecule type" value="Genomic_DNA"/>
</dbReference>
<dbReference type="PRINTS" id="PR00081">
    <property type="entry name" value="GDHRDH"/>
</dbReference>
<accession>A0ABT2PPZ8</accession>
<gene>
    <name evidence="3" type="ORF">N0K08_18065</name>
</gene>
<dbReference type="PANTHER" id="PTHR43477">
    <property type="entry name" value="DIHYDROANTICAPSIN 7-DEHYDROGENASE"/>
    <property type="match status" value="1"/>
</dbReference>
<dbReference type="InterPro" id="IPR036291">
    <property type="entry name" value="NAD(P)-bd_dom_sf"/>
</dbReference>
<reference evidence="3 4" key="1">
    <citation type="submission" date="2022-09" db="EMBL/GenBank/DDBJ databases">
        <title>Draft genome of isolate Be4.</title>
        <authorList>
            <person name="Sanchez-Castro I."/>
            <person name="Martinez-Rodriguez P."/>
            <person name="Descostes M."/>
            <person name="Merroun M."/>
        </authorList>
    </citation>
    <scope>NUCLEOTIDE SEQUENCE [LARGE SCALE GENOMIC DNA]</scope>
    <source>
        <strain evidence="3 4">Be4</strain>
    </source>
</reference>
<sequence length="422" mass="42722">MAPPSDSASVLITGAAGGIGRATALRLARQGWHCVLVDADAAALERLQAAWPAAAPLPLALVADLTDRARIAALGPRLPPLDALINNAGMSAGGADVLAGADQGADQGAAQRLLALNLAAPAHMVRVCTPHLRAGARIVNVASGAGLRAIPWRGLYSASKAGLIAQTQALARARPDWSVSALSPGFVRTELVQGLIASQRLNLAQVLSRIPLARMAEPEDMAEALAFLVSPGARPCAGQLLVVDGGSSIYGGSQPLPASRQPALPLDTPLALQCTAIADPQWQAALAHWPMAEPSAAAYPAVLDGRALNAPTGAVLAAVLDAARAFRAAHTHQASLTLLLPSASSDALPWEQAGDAAAARMAVATLAAEWGAAGLRINALAPAADCAAADCLPLLDYLVGARAQFLTGQVLHPAAGLAPALP</sequence>
<dbReference type="Proteomes" id="UP001525968">
    <property type="component" value="Unassembled WGS sequence"/>
</dbReference>
<comment type="similarity">
    <text evidence="1">Belongs to the short-chain dehydrogenases/reductases (SDR) family.</text>
</comment>
<evidence type="ECO:0000256" key="2">
    <source>
        <dbReference type="ARBA" id="ARBA00023002"/>
    </source>
</evidence>
<dbReference type="Pfam" id="PF13561">
    <property type="entry name" value="adh_short_C2"/>
    <property type="match status" value="1"/>
</dbReference>
<organism evidence="3 4">
    <name type="scientific">Acidovorax bellezanensis</name>
    <dbReference type="NCBI Taxonomy" id="2976702"/>
    <lineage>
        <taxon>Bacteria</taxon>
        <taxon>Pseudomonadati</taxon>
        <taxon>Pseudomonadota</taxon>
        <taxon>Betaproteobacteria</taxon>
        <taxon>Burkholderiales</taxon>
        <taxon>Comamonadaceae</taxon>
        <taxon>Acidovorax</taxon>
    </lineage>
</organism>
<name>A0ABT2PPZ8_9BURK</name>
<proteinExistence type="inferred from homology"/>
<comment type="caution">
    <text evidence="3">The sequence shown here is derived from an EMBL/GenBank/DDBJ whole genome shotgun (WGS) entry which is preliminary data.</text>
</comment>
<evidence type="ECO:0000256" key="1">
    <source>
        <dbReference type="ARBA" id="ARBA00006484"/>
    </source>
</evidence>
<dbReference type="CDD" id="cd05233">
    <property type="entry name" value="SDR_c"/>
    <property type="match status" value="1"/>
</dbReference>
<keyword evidence="2" id="KW-0560">Oxidoreductase</keyword>
<dbReference type="SUPFAM" id="SSF51735">
    <property type="entry name" value="NAD(P)-binding Rossmann-fold domains"/>
    <property type="match status" value="1"/>
</dbReference>
<dbReference type="InterPro" id="IPR051122">
    <property type="entry name" value="SDR_DHRS6-like"/>
</dbReference>
<dbReference type="PANTHER" id="PTHR43477:SF1">
    <property type="entry name" value="DIHYDROANTICAPSIN 7-DEHYDROGENASE"/>
    <property type="match status" value="1"/>
</dbReference>
<protein>
    <submittedName>
        <fullName evidence="3">SDR family oxidoreductase</fullName>
    </submittedName>
</protein>
<dbReference type="PRINTS" id="PR00080">
    <property type="entry name" value="SDRFAMILY"/>
</dbReference>
<evidence type="ECO:0000313" key="3">
    <source>
        <dbReference type="EMBL" id="MCT9812541.1"/>
    </source>
</evidence>
<keyword evidence="4" id="KW-1185">Reference proteome</keyword>